<dbReference type="GO" id="GO:0003677">
    <property type="term" value="F:DNA binding"/>
    <property type="evidence" value="ECO:0007669"/>
    <property type="project" value="InterPro"/>
</dbReference>
<protein>
    <submittedName>
        <fullName evidence="1">Uncharacterized protein</fullName>
    </submittedName>
</protein>
<dbReference type="InterPro" id="IPR011010">
    <property type="entry name" value="DNA_brk_join_enz"/>
</dbReference>
<dbReference type="EMBL" id="CABVLI010000014">
    <property type="protein sequence ID" value="VVS97959.1"/>
    <property type="molecule type" value="Genomic_DNA"/>
</dbReference>
<dbReference type="Proteomes" id="UP000326857">
    <property type="component" value="Unassembled WGS sequence"/>
</dbReference>
<gene>
    <name evidence="1" type="ORF">SPHINGO391_210021</name>
</gene>
<organism evidence="1 2">
    <name type="scientific">Sphingomonas aurantiaca</name>
    <dbReference type="NCBI Taxonomy" id="185949"/>
    <lineage>
        <taxon>Bacteria</taxon>
        <taxon>Pseudomonadati</taxon>
        <taxon>Pseudomonadota</taxon>
        <taxon>Alphaproteobacteria</taxon>
        <taxon>Sphingomonadales</taxon>
        <taxon>Sphingomonadaceae</taxon>
        <taxon>Sphingomonas</taxon>
    </lineage>
</organism>
<name>A0A5E7XV16_9SPHN</name>
<proteinExistence type="predicted"/>
<reference evidence="1 2" key="1">
    <citation type="submission" date="2019-09" db="EMBL/GenBank/DDBJ databases">
        <authorList>
            <person name="Dittami M. S."/>
        </authorList>
    </citation>
    <scope>NUCLEOTIDE SEQUENCE [LARGE SCALE GENOMIC DNA]</scope>
    <source>
        <strain evidence="1">SPHINGO391</strain>
    </source>
</reference>
<accession>A0A5E7XV16</accession>
<dbReference type="SUPFAM" id="SSF56349">
    <property type="entry name" value="DNA breaking-rejoining enzymes"/>
    <property type="match status" value="1"/>
</dbReference>
<evidence type="ECO:0000313" key="1">
    <source>
        <dbReference type="EMBL" id="VVS97959.1"/>
    </source>
</evidence>
<sequence>MSRVRVRSANVSILRNSDKKTRWLLAKYGLIDKIWRGWEFPGDGTFQCVWRLWIGEGCPLPPQFVGEARFKVYRRLKRALRAGGEPHPECMLVELIAHWPVATQSQRWTMLSRHLGMPTQPSMAKLGELTGVANKETRPMGWAECDELLAELPASKRAAFGAFLAQEREPEIVMPNGRHIARVKKIQNPSVRLLAACLLIAGAGDRKGHSSNNNWVQNCERYDDILPPGELTHRPVEVDAVLHQYQNGELRPTDRPNARQTSVLMYSSALNIATDLLARVLGDDASKVSSLLPAPPLPGSFLGRKSRKMLKKSAQPGRDARVDHVVDVVGRLGQIMVAVENVVHQTEQMMARCLIALETAEADLDAGLRVGFDYEGPVVREDGSLGDVDQVISFRIEREATLLERAHALDPSDVSIRRRMPRDPSRVGRYGEYHTPENWRRLYVVYEGTRPSIAGGECVEPGLADLFRWGMLESRRRHALPIDEERDRLHLKHGLRKPTRSVEGLLCTHRSRRTVANMARTADPAAGAIVVPLLEYYHAMCYARIVVRYGIRWGARFGETVQLRLGGDCFRTHRIAGVEEVYLALKPKGWVEYGKFGIDQGTIDAIRHVKELSHARWFPGVVNEKGEDWLPDTRFGDRSRRDQIPPAPYLFVGPNGAVPNDVLSFYVEVLLYRVVKVGESGARHGDRYVFATMLGLDGVGYETLGHLLHHRPGSAMAKHYDLSAHVVAADAARAFNAREDAALLGRISDG</sequence>
<dbReference type="AlphaFoldDB" id="A0A5E7XV16"/>
<evidence type="ECO:0000313" key="2">
    <source>
        <dbReference type="Proteomes" id="UP000326857"/>
    </source>
</evidence>